<keyword evidence="1" id="KW-0677">Repeat</keyword>
<evidence type="ECO:0000256" key="1">
    <source>
        <dbReference type="ARBA" id="ARBA00022737"/>
    </source>
</evidence>
<accession>A0A7V9A5T5</accession>
<dbReference type="InterPro" id="IPR056822">
    <property type="entry name" value="TEN_NHL"/>
</dbReference>
<evidence type="ECO:0000256" key="2">
    <source>
        <dbReference type="SAM" id="SignalP"/>
    </source>
</evidence>
<comment type="caution">
    <text evidence="4">The sequence shown here is derived from an EMBL/GenBank/DDBJ whole genome shotgun (WGS) entry which is preliminary data.</text>
</comment>
<feature type="signal peptide" evidence="2">
    <location>
        <begin position="1"/>
        <end position="17"/>
    </location>
</feature>
<organism evidence="4 5">
    <name type="scientific">Bremerella alba</name>
    <dbReference type="NCBI Taxonomy" id="980252"/>
    <lineage>
        <taxon>Bacteria</taxon>
        <taxon>Pseudomonadati</taxon>
        <taxon>Planctomycetota</taxon>
        <taxon>Planctomycetia</taxon>
        <taxon>Pirellulales</taxon>
        <taxon>Pirellulaceae</taxon>
        <taxon>Bremerella</taxon>
    </lineage>
</organism>
<keyword evidence="2" id="KW-0732">Signal</keyword>
<proteinExistence type="predicted"/>
<name>A0A7V9A5T5_9BACT</name>
<dbReference type="EMBL" id="JABRWO010000002">
    <property type="protein sequence ID" value="MBA2113602.1"/>
    <property type="molecule type" value="Genomic_DNA"/>
</dbReference>
<protein>
    <recommendedName>
        <fullName evidence="3">Teneurin NHL domain-containing protein</fullName>
    </recommendedName>
</protein>
<dbReference type="SUPFAM" id="SSF101898">
    <property type="entry name" value="NHL repeat"/>
    <property type="match status" value="1"/>
</dbReference>
<dbReference type="PANTHER" id="PTHR46388:SF2">
    <property type="entry name" value="NHL REPEAT-CONTAINING PROTEIN 2"/>
    <property type="match status" value="1"/>
</dbReference>
<dbReference type="Proteomes" id="UP000551616">
    <property type="component" value="Unassembled WGS sequence"/>
</dbReference>
<dbReference type="Pfam" id="PF25021">
    <property type="entry name" value="TEN_NHL"/>
    <property type="match status" value="1"/>
</dbReference>
<evidence type="ECO:0000259" key="3">
    <source>
        <dbReference type="Pfam" id="PF25021"/>
    </source>
</evidence>
<dbReference type="PANTHER" id="PTHR46388">
    <property type="entry name" value="NHL REPEAT-CONTAINING PROTEIN 2"/>
    <property type="match status" value="1"/>
</dbReference>
<evidence type="ECO:0000313" key="4">
    <source>
        <dbReference type="EMBL" id="MBA2113602.1"/>
    </source>
</evidence>
<dbReference type="AlphaFoldDB" id="A0A7V9A5T5"/>
<evidence type="ECO:0000313" key="5">
    <source>
        <dbReference type="Proteomes" id="UP000551616"/>
    </source>
</evidence>
<dbReference type="InterPro" id="IPR011042">
    <property type="entry name" value="6-blade_b-propeller_TolB-like"/>
</dbReference>
<feature type="chain" id="PRO_5031229412" description="Teneurin NHL domain-containing protein" evidence="2">
    <location>
        <begin position="18"/>
        <end position="351"/>
    </location>
</feature>
<dbReference type="Pfam" id="PF01436">
    <property type="entry name" value="NHL"/>
    <property type="match status" value="1"/>
</dbReference>
<feature type="domain" description="Teneurin NHL" evidence="3">
    <location>
        <begin position="55"/>
        <end position="178"/>
    </location>
</feature>
<gene>
    <name evidence="4" type="ORF">HOV93_07510</name>
</gene>
<dbReference type="Gene3D" id="2.120.10.30">
    <property type="entry name" value="TolB, C-terminal domain"/>
    <property type="match status" value="2"/>
</dbReference>
<sequence>MRTLITLCLLTIPFSGASLLAVEPLNKGNLFTPFSVAIDDAGQIYGVEYMAPHRVFQIAPDGKLSFIAGAPGTKIKKGPERAREEPDPLKATFTEMHDIVLGRKENLYIADTHNYRVRKLDMATGQLSTVAGTGEKGFSGDGGPAVKAKLGGIFSIAFGPDFKRLYLVDLANRRIRVVDMETGRIDTFAGNGKNAVPEEGALATQTSLNNPRAVLADRKGNVYILSRNGHSLAVVDTKGRIHTVVNSAGKKGYSGDGGPAIEATMNGPKHLALDPKNRVIIADTENHVIRRYNPESGLIELLAGISERQGSALTDDPLTSQLARPHGVRVKEGWLYIADSYNNRVLRFPYE</sequence>
<keyword evidence="5" id="KW-1185">Reference proteome</keyword>
<dbReference type="InterPro" id="IPR001258">
    <property type="entry name" value="NHL_repeat"/>
</dbReference>
<reference evidence="4 5" key="1">
    <citation type="submission" date="2020-05" db="EMBL/GenBank/DDBJ databases">
        <title>Bremerella alba sp. nov., a novel planctomycete isolated from the surface of the macroalga Fucus spiralis.</title>
        <authorList>
            <person name="Godinho O."/>
            <person name="Botelho R."/>
            <person name="Albuquerque L."/>
            <person name="Wiegand S."/>
            <person name="Da Costa M.S."/>
            <person name="Lobo-Da-Cunha A."/>
            <person name="Jogler C."/>
            <person name="Lage O.M."/>
        </authorList>
    </citation>
    <scope>NUCLEOTIDE SEQUENCE [LARGE SCALE GENOMIC DNA]</scope>
    <source>
        <strain evidence="4 5">FF15</strain>
    </source>
</reference>
<dbReference type="RefSeq" id="WP_207395104.1">
    <property type="nucleotide sequence ID" value="NZ_JABRWO010000002.1"/>
</dbReference>